<dbReference type="SUPFAM" id="SSF52499">
    <property type="entry name" value="Isochorismatase-like hydrolases"/>
    <property type="match status" value="1"/>
</dbReference>
<accession>A0A921JXI5</accession>
<dbReference type="PANTHER" id="PTHR43540:SF6">
    <property type="entry name" value="ISOCHORISMATASE-LIKE DOMAIN-CONTAINING PROTEIN"/>
    <property type="match status" value="1"/>
</dbReference>
<dbReference type="InterPro" id="IPR050272">
    <property type="entry name" value="Isochorismatase-like_hydrls"/>
</dbReference>
<dbReference type="RefSeq" id="WP_303910638.1">
    <property type="nucleotide sequence ID" value="NZ_DYXM01000051.1"/>
</dbReference>
<keyword evidence="1" id="KW-0378">Hydrolase</keyword>
<dbReference type="EMBL" id="DYXM01000051">
    <property type="protein sequence ID" value="HJE89868.1"/>
    <property type="molecule type" value="Genomic_DNA"/>
</dbReference>
<dbReference type="Gene3D" id="3.40.50.850">
    <property type="entry name" value="Isochorismatase-like"/>
    <property type="match status" value="1"/>
</dbReference>
<comment type="caution">
    <text evidence="3">The sequence shown here is derived from an EMBL/GenBank/DDBJ whole genome shotgun (WGS) entry which is preliminary data.</text>
</comment>
<dbReference type="GO" id="GO:0016787">
    <property type="term" value="F:hydrolase activity"/>
    <property type="evidence" value="ECO:0007669"/>
    <property type="project" value="UniProtKB-KW"/>
</dbReference>
<dbReference type="Pfam" id="PF00857">
    <property type="entry name" value="Isochorismatase"/>
    <property type="match status" value="1"/>
</dbReference>
<reference evidence="3" key="2">
    <citation type="submission" date="2021-09" db="EMBL/GenBank/DDBJ databases">
        <authorList>
            <person name="Gilroy R."/>
        </authorList>
    </citation>
    <scope>NUCLEOTIDE SEQUENCE</scope>
    <source>
        <strain evidence="3">ChiGjej1B1-18357</strain>
    </source>
</reference>
<dbReference type="PANTHER" id="PTHR43540">
    <property type="entry name" value="PEROXYUREIDOACRYLATE/UREIDOACRYLATE AMIDOHYDROLASE-RELATED"/>
    <property type="match status" value="1"/>
</dbReference>
<organism evidence="3 4">
    <name type="scientific">Dietzia timorensis</name>
    <dbReference type="NCBI Taxonomy" id="499555"/>
    <lineage>
        <taxon>Bacteria</taxon>
        <taxon>Bacillati</taxon>
        <taxon>Actinomycetota</taxon>
        <taxon>Actinomycetes</taxon>
        <taxon>Mycobacteriales</taxon>
        <taxon>Dietziaceae</taxon>
        <taxon>Dietzia</taxon>
    </lineage>
</organism>
<evidence type="ECO:0000256" key="1">
    <source>
        <dbReference type="ARBA" id="ARBA00022801"/>
    </source>
</evidence>
<evidence type="ECO:0000313" key="3">
    <source>
        <dbReference type="EMBL" id="HJE89868.1"/>
    </source>
</evidence>
<sequence>MTTPNRALVIIDVQQEYFDGPLAIAHPPREESLSNILAAVDAATEAGIPIASFAHIYPEGAPVFAEGSEGQKLHPEIARREAGEWKTATKTVASVFSESDLAEWLRSKNVDTVTLVGFMTNNCVIGTAVTAEPLGFSVEVLSDATGAINLKNAQGDVPAKAVHETLMVLLNSNFASVATTAEWTAALGNETSLEGSNLVASATGA</sequence>
<dbReference type="AlphaFoldDB" id="A0A921JXI5"/>
<dbReference type="Proteomes" id="UP000776650">
    <property type="component" value="Unassembled WGS sequence"/>
</dbReference>
<evidence type="ECO:0000259" key="2">
    <source>
        <dbReference type="Pfam" id="PF00857"/>
    </source>
</evidence>
<protein>
    <submittedName>
        <fullName evidence="3">Isochorismatase family protein</fullName>
    </submittedName>
</protein>
<reference evidence="3" key="1">
    <citation type="journal article" date="2021" name="PeerJ">
        <title>Extensive microbial diversity within the chicken gut microbiome revealed by metagenomics and culture.</title>
        <authorList>
            <person name="Gilroy R."/>
            <person name="Ravi A."/>
            <person name="Getino M."/>
            <person name="Pursley I."/>
            <person name="Horton D.L."/>
            <person name="Alikhan N.F."/>
            <person name="Baker D."/>
            <person name="Gharbi K."/>
            <person name="Hall N."/>
            <person name="Watson M."/>
            <person name="Adriaenssens E.M."/>
            <person name="Foster-Nyarko E."/>
            <person name="Jarju S."/>
            <person name="Secka A."/>
            <person name="Antonio M."/>
            <person name="Oren A."/>
            <person name="Chaudhuri R.R."/>
            <person name="La Ragione R."/>
            <person name="Hildebrand F."/>
            <person name="Pallen M.J."/>
        </authorList>
    </citation>
    <scope>NUCLEOTIDE SEQUENCE</scope>
    <source>
        <strain evidence="3">ChiGjej1B1-18357</strain>
    </source>
</reference>
<proteinExistence type="predicted"/>
<name>A0A921JXI5_9ACTN</name>
<dbReference type="InterPro" id="IPR000868">
    <property type="entry name" value="Isochorismatase-like_dom"/>
</dbReference>
<dbReference type="InterPro" id="IPR036380">
    <property type="entry name" value="Isochorismatase-like_sf"/>
</dbReference>
<feature type="domain" description="Isochorismatase-like" evidence="2">
    <location>
        <begin position="7"/>
        <end position="181"/>
    </location>
</feature>
<evidence type="ECO:0000313" key="4">
    <source>
        <dbReference type="Proteomes" id="UP000776650"/>
    </source>
</evidence>
<gene>
    <name evidence="3" type="ORF">K8V11_02505</name>
</gene>